<reference evidence="4" key="1">
    <citation type="journal article" date="2014" name="Int. J. Syst. Evol. Microbiol.">
        <title>Complete genome sequence of Corynebacterium casei LMG S-19264T (=DSM 44701T), isolated from a smear-ripened cheese.</title>
        <authorList>
            <consortium name="US DOE Joint Genome Institute (JGI-PGF)"/>
            <person name="Walter F."/>
            <person name="Albersmeier A."/>
            <person name="Kalinowski J."/>
            <person name="Ruckert C."/>
        </authorList>
    </citation>
    <scope>NUCLEOTIDE SEQUENCE</scope>
    <source>
        <strain evidence="4">CGMCC 1.12160</strain>
    </source>
</reference>
<organism evidence="4 5">
    <name type="scientific">Ornithinimicrobium tianjinense</name>
    <dbReference type="NCBI Taxonomy" id="1195761"/>
    <lineage>
        <taxon>Bacteria</taxon>
        <taxon>Bacillati</taxon>
        <taxon>Actinomycetota</taxon>
        <taxon>Actinomycetes</taxon>
        <taxon>Micrococcales</taxon>
        <taxon>Ornithinimicrobiaceae</taxon>
        <taxon>Ornithinimicrobium</taxon>
    </lineage>
</organism>
<evidence type="ECO:0000313" key="4">
    <source>
        <dbReference type="EMBL" id="GGF42333.1"/>
    </source>
</evidence>
<dbReference type="InterPro" id="IPR055247">
    <property type="entry name" value="InsJ-like_HTH"/>
</dbReference>
<evidence type="ECO:0000256" key="2">
    <source>
        <dbReference type="ARBA" id="ARBA00023163"/>
    </source>
</evidence>
<keyword evidence="1" id="KW-0805">Transcription regulation</keyword>
<feature type="domain" description="Insertion element IS150 protein InsJ-like helix-turn-helix" evidence="3">
    <location>
        <begin position="10"/>
        <end position="58"/>
    </location>
</feature>
<protein>
    <recommendedName>
        <fullName evidence="3">Insertion element IS150 protein InsJ-like helix-turn-helix domain-containing protein</fullName>
    </recommendedName>
</protein>
<evidence type="ECO:0000313" key="5">
    <source>
        <dbReference type="Proteomes" id="UP000605670"/>
    </source>
</evidence>
<dbReference type="AlphaFoldDB" id="A0A917BHA5"/>
<evidence type="ECO:0000256" key="1">
    <source>
        <dbReference type="ARBA" id="ARBA00023015"/>
    </source>
</evidence>
<comment type="caution">
    <text evidence="4">The sequence shown here is derived from an EMBL/GenBank/DDBJ whole genome shotgun (WGS) entry which is preliminary data.</text>
</comment>
<dbReference type="Pfam" id="PF13518">
    <property type="entry name" value="HTH_28"/>
    <property type="match status" value="1"/>
</dbReference>
<gene>
    <name evidence="4" type="ORF">GCM10011366_07670</name>
</gene>
<evidence type="ECO:0000259" key="3">
    <source>
        <dbReference type="Pfam" id="PF13518"/>
    </source>
</evidence>
<dbReference type="Gene3D" id="1.10.10.2690">
    <property type="match status" value="1"/>
</dbReference>
<keyword evidence="2" id="KW-0804">Transcription</keyword>
<name>A0A917BHA5_9MICO</name>
<reference evidence="4" key="2">
    <citation type="submission" date="2020-09" db="EMBL/GenBank/DDBJ databases">
        <authorList>
            <person name="Sun Q."/>
            <person name="Zhou Y."/>
        </authorList>
    </citation>
    <scope>NUCLEOTIDE SEQUENCE</scope>
    <source>
        <strain evidence="4">CGMCC 1.12160</strain>
    </source>
</reference>
<accession>A0A917BHA5</accession>
<dbReference type="InterPro" id="IPR009057">
    <property type="entry name" value="Homeodomain-like_sf"/>
</dbReference>
<dbReference type="SUPFAM" id="SSF46689">
    <property type="entry name" value="Homeodomain-like"/>
    <property type="match status" value="1"/>
</dbReference>
<dbReference type="Proteomes" id="UP000605670">
    <property type="component" value="Unassembled WGS sequence"/>
</dbReference>
<dbReference type="InterPro" id="IPR053721">
    <property type="entry name" value="Fimbrial_Adhesin_Reg"/>
</dbReference>
<sequence>MSSRDKNLVIVRSVLDQGLSAAQAAGRFGVSRQWVHVLLRRYEAEGAEGLRPRSRAPRSRPGTTSAAVRARIVALRRQLSAAGADAELVNMSV</sequence>
<dbReference type="EMBL" id="BMEM01000001">
    <property type="protein sequence ID" value="GGF42333.1"/>
    <property type="molecule type" value="Genomic_DNA"/>
</dbReference>
<keyword evidence="5" id="KW-1185">Reference proteome</keyword>
<proteinExistence type="predicted"/>